<keyword evidence="3" id="KW-0804">Transcription</keyword>
<dbReference type="KEGG" id="paun:MJA45_03270"/>
<dbReference type="Pfam" id="PF02311">
    <property type="entry name" value="AraC_binding"/>
    <property type="match status" value="1"/>
</dbReference>
<dbReference type="GO" id="GO:0043565">
    <property type="term" value="F:sequence-specific DNA binding"/>
    <property type="evidence" value="ECO:0007669"/>
    <property type="project" value="InterPro"/>
</dbReference>
<keyword evidence="1" id="KW-0805">Transcription regulation</keyword>
<evidence type="ECO:0000256" key="1">
    <source>
        <dbReference type="ARBA" id="ARBA00023015"/>
    </source>
</evidence>
<organism evidence="5 6">
    <name type="scientific">Paenibacillus aurantius</name>
    <dbReference type="NCBI Taxonomy" id="2918900"/>
    <lineage>
        <taxon>Bacteria</taxon>
        <taxon>Bacillati</taxon>
        <taxon>Bacillota</taxon>
        <taxon>Bacilli</taxon>
        <taxon>Bacillales</taxon>
        <taxon>Paenibacillaceae</taxon>
        <taxon>Paenibacillus</taxon>
    </lineage>
</organism>
<dbReference type="AlphaFoldDB" id="A0AA96LE89"/>
<dbReference type="InterPro" id="IPR037923">
    <property type="entry name" value="HTH-like"/>
</dbReference>
<dbReference type="SMART" id="SM00342">
    <property type="entry name" value="HTH_ARAC"/>
    <property type="match status" value="1"/>
</dbReference>
<evidence type="ECO:0000313" key="5">
    <source>
        <dbReference type="EMBL" id="WNQ12096.1"/>
    </source>
</evidence>
<dbReference type="SUPFAM" id="SSF51215">
    <property type="entry name" value="Regulatory protein AraC"/>
    <property type="match status" value="1"/>
</dbReference>
<keyword evidence="6" id="KW-1185">Reference proteome</keyword>
<dbReference type="InterPro" id="IPR014710">
    <property type="entry name" value="RmlC-like_jellyroll"/>
</dbReference>
<accession>A0AA96LE89</accession>
<proteinExistence type="predicted"/>
<dbReference type="GO" id="GO:0003700">
    <property type="term" value="F:DNA-binding transcription factor activity"/>
    <property type="evidence" value="ECO:0007669"/>
    <property type="project" value="InterPro"/>
</dbReference>
<dbReference type="InterPro" id="IPR003313">
    <property type="entry name" value="AraC-bd"/>
</dbReference>
<evidence type="ECO:0000313" key="6">
    <source>
        <dbReference type="Proteomes" id="UP001305702"/>
    </source>
</evidence>
<dbReference type="InterPro" id="IPR018060">
    <property type="entry name" value="HTH_AraC"/>
</dbReference>
<gene>
    <name evidence="5" type="ORF">MJA45_03270</name>
</gene>
<feature type="domain" description="HTH araC/xylS-type" evidence="4">
    <location>
        <begin position="179"/>
        <end position="277"/>
    </location>
</feature>
<dbReference type="Gene3D" id="2.60.120.10">
    <property type="entry name" value="Jelly Rolls"/>
    <property type="match status" value="1"/>
</dbReference>
<dbReference type="Pfam" id="PF12833">
    <property type="entry name" value="HTH_18"/>
    <property type="match status" value="1"/>
</dbReference>
<dbReference type="Proteomes" id="UP001305702">
    <property type="component" value="Chromosome"/>
</dbReference>
<evidence type="ECO:0000259" key="4">
    <source>
        <dbReference type="PROSITE" id="PS01124"/>
    </source>
</evidence>
<protein>
    <submittedName>
        <fullName evidence="5">AraC family transcriptional regulator</fullName>
    </submittedName>
</protein>
<sequence>MLTPGELAARLNRLVLSILLTGHRKCGPDWQQPPHTIRHHSFWLIVKGKGDFRINGTHYPAEPGKIFFFAPGMTVERASDPEHPLEYYFLRFYYTEMYEEKEQWISRSAAESPFPLQGMYTLHNPPPLINLMEQMTVLWKRRGHLTAMRRRMILQEIWYDLIQDFRAQKIAGDTTAAIEFTQDYMSTHYREPLTLEGLAQMAGLSVSHYSRLFRKYIGYSPIDYLTHLRVDRAKEMLVLSDYRLKAIAGSVGYSDEFYFSRIFKKIEGMSPRDYAKRHRTTPTGYGKDPD</sequence>
<reference evidence="5 6" key="1">
    <citation type="submission" date="2022-02" db="EMBL/GenBank/DDBJ databases">
        <title>Paenibacillus sp. MBLB1776 Whole Genome Shotgun Sequencing.</title>
        <authorList>
            <person name="Hwang C.Y."/>
            <person name="Cho E.-S."/>
            <person name="Seo M.-J."/>
        </authorList>
    </citation>
    <scope>NUCLEOTIDE SEQUENCE [LARGE SCALE GENOMIC DNA]</scope>
    <source>
        <strain evidence="5 6">MBLB1776</strain>
    </source>
</reference>
<evidence type="ECO:0000256" key="3">
    <source>
        <dbReference type="ARBA" id="ARBA00023163"/>
    </source>
</evidence>
<dbReference type="SUPFAM" id="SSF46689">
    <property type="entry name" value="Homeodomain-like"/>
    <property type="match status" value="2"/>
</dbReference>
<dbReference type="InterPro" id="IPR009057">
    <property type="entry name" value="Homeodomain-like_sf"/>
</dbReference>
<keyword evidence="2" id="KW-0238">DNA-binding</keyword>
<name>A0AA96LE89_9BACL</name>
<dbReference type="Gene3D" id="1.10.10.60">
    <property type="entry name" value="Homeodomain-like"/>
    <property type="match status" value="2"/>
</dbReference>
<dbReference type="RefSeq" id="WP_315605873.1">
    <property type="nucleotide sequence ID" value="NZ_CP130318.1"/>
</dbReference>
<dbReference type="PANTHER" id="PTHR43280:SF30">
    <property type="entry name" value="MMSAB OPERON REGULATORY PROTEIN"/>
    <property type="match status" value="1"/>
</dbReference>
<dbReference type="PANTHER" id="PTHR43280">
    <property type="entry name" value="ARAC-FAMILY TRANSCRIPTIONAL REGULATOR"/>
    <property type="match status" value="1"/>
</dbReference>
<evidence type="ECO:0000256" key="2">
    <source>
        <dbReference type="ARBA" id="ARBA00023125"/>
    </source>
</evidence>
<dbReference type="PROSITE" id="PS01124">
    <property type="entry name" value="HTH_ARAC_FAMILY_2"/>
    <property type="match status" value="1"/>
</dbReference>
<dbReference type="EMBL" id="CP130318">
    <property type="protein sequence ID" value="WNQ12096.1"/>
    <property type="molecule type" value="Genomic_DNA"/>
</dbReference>